<protein>
    <submittedName>
        <fullName evidence="15">E3 SUMO-protein ligase PIAS2-like protein</fullName>
    </submittedName>
</protein>
<dbReference type="GO" id="GO:0003712">
    <property type="term" value="F:transcription coregulator activity"/>
    <property type="evidence" value="ECO:0007669"/>
    <property type="project" value="TreeGrafter"/>
</dbReference>
<evidence type="ECO:0000313" key="16">
    <source>
        <dbReference type="Proteomes" id="UP000288716"/>
    </source>
</evidence>
<dbReference type="VEuPathDB" id="VectorBase:LDEU008982"/>
<dbReference type="Gene3D" id="1.10.720.30">
    <property type="entry name" value="SAP domain"/>
    <property type="match status" value="1"/>
</dbReference>
<dbReference type="FunFam" id="3.30.40.10:FF:000247">
    <property type="entry name" value="Uncharacterized protein, isoform B"/>
    <property type="match status" value="1"/>
</dbReference>
<dbReference type="InterPro" id="IPR013083">
    <property type="entry name" value="Znf_RING/FYVE/PHD"/>
</dbReference>
<keyword evidence="4" id="KW-0808">Transferase</keyword>
<evidence type="ECO:0000256" key="1">
    <source>
        <dbReference type="ARBA" id="ARBA00004123"/>
    </source>
</evidence>
<comment type="subcellular location">
    <subcellularLocation>
        <location evidence="1">Nucleus</location>
    </subcellularLocation>
</comment>
<evidence type="ECO:0000256" key="2">
    <source>
        <dbReference type="ARBA" id="ARBA00004718"/>
    </source>
</evidence>
<dbReference type="Gene3D" id="3.30.40.10">
    <property type="entry name" value="Zinc/RING finger domain, C3HC4 (zinc finger)"/>
    <property type="match status" value="1"/>
</dbReference>
<dbReference type="GO" id="GO:0006357">
    <property type="term" value="P:regulation of transcription by RNA polymerase II"/>
    <property type="evidence" value="ECO:0007669"/>
    <property type="project" value="TreeGrafter"/>
</dbReference>
<comment type="pathway">
    <text evidence="2">Protein modification; protein sumoylation.</text>
</comment>
<dbReference type="CDD" id="cd16790">
    <property type="entry name" value="SP-RING_PIAS"/>
    <property type="match status" value="1"/>
</dbReference>
<feature type="region of interest" description="Disordered" evidence="11">
    <location>
        <begin position="434"/>
        <end position="469"/>
    </location>
</feature>
<evidence type="ECO:0000256" key="9">
    <source>
        <dbReference type="ARBA" id="ARBA00023242"/>
    </source>
</evidence>
<dbReference type="SUPFAM" id="SSF68906">
    <property type="entry name" value="SAP domain"/>
    <property type="match status" value="1"/>
</dbReference>
<dbReference type="GO" id="GO:0005634">
    <property type="term" value="C:nucleus"/>
    <property type="evidence" value="ECO:0007669"/>
    <property type="project" value="UniProtKB-SubCell"/>
</dbReference>
<dbReference type="GO" id="GO:0016874">
    <property type="term" value="F:ligase activity"/>
    <property type="evidence" value="ECO:0007669"/>
    <property type="project" value="UniProtKB-KW"/>
</dbReference>
<keyword evidence="7" id="KW-0833">Ubl conjugation pathway</keyword>
<dbReference type="Pfam" id="PF14324">
    <property type="entry name" value="PINIT"/>
    <property type="match status" value="1"/>
</dbReference>
<dbReference type="Pfam" id="PF02891">
    <property type="entry name" value="zf-MIZ"/>
    <property type="match status" value="1"/>
</dbReference>
<feature type="domain" description="SAP" evidence="12">
    <location>
        <begin position="1"/>
        <end position="34"/>
    </location>
</feature>
<dbReference type="STRING" id="299467.A0A443S674"/>
<reference evidence="15 16" key="1">
    <citation type="journal article" date="2018" name="Gigascience">
        <title>Genomes of trombidid mites reveal novel predicted allergens and laterally-transferred genes associated with secondary metabolism.</title>
        <authorList>
            <person name="Dong X."/>
            <person name="Chaisiri K."/>
            <person name="Xia D."/>
            <person name="Armstrong S.D."/>
            <person name="Fang Y."/>
            <person name="Donnelly M.J."/>
            <person name="Kadowaki T."/>
            <person name="McGarry J.W."/>
            <person name="Darby A.C."/>
            <person name="Makepeace B.L."/>
        </authorList>
    </citation>
    <scope>NUCLEOTIDE SEQUENCE [LARGE SCALE GENOMIC DNA]</scope>
    <source>
        <strain evidence="15">UoL-UT</strain>
    </source>
</reference>
<sequence length="641" mass="70979">MSFRVTELQMLLTFAGKNRNGKKNELQTRALELLKRGQLTVSIQNKIQELYKARYTGTVSSSLDLSTTDHVDHRTRYADNTSIGQTTTNTSMKPLGNSMLQRGYASASASHVQSDYYSSMPRVLDYVSSPSMSAIPSNKMYSHPQMQYPVLADVKFKPLPFFDVYGELLKPATLIPTATSRFQESNYNFHLTTSQANEIAMSLAQKPDGKPEHVVQIQMRFCLMETSCEQEDNFPPSICVKVNSKMCSLPNPLPTNKPGMEPKRPSRPVNITHLCRISPTTGNQISVSWASEYGRAYAVGVFLVKKQSAEQLLQRIKSKGLRNSEYTRAMIKEKLAQDPDSEIATMSLRGSLLCPLGKMRIQIPCRATTCAHIQCFDSLLYLQMNEKKPGWICPVCDKKAEYQNLTIDGLFTEIINQAPSNCSEVQFHEDGSWEPVIPIKKEPNDTVNVSSGKRNARKSSKDGSEPKKKKVEIDIITIDSDSDTDTEEVAASSSLRTPVVLSSGSSSGSDTPNLALPSPDSSSVSSSSLSANNQHLNPLLNKNTAFSSKTLNSRPPDLISSLSSECSGMLSNMPWNTTSSSSYSTMPLLTPSTNTTFYPTSNSFSYSNEYSLSTSHLFNQRLPTSLGFPIVNFFKSMRICR</sequence>
<evidence type="ECO:0000259" key="12">
    <source>
        <dbReference type="PROSITE" id="PS50800"/>
    </source>
</evidence>
<evidence type="ECO:0000256" key="10">
    <source>
        <dbReference type="PROSITE-ProRule" id="PRU00452"/>
    </source>
</evidence>
<keyword evidence="9" id="KW-0539">Nucleus</keyword>
<dbReference type="UniPathway" id="UPA00886"/>
<comment type="caution">
    <text evidence="15">The sequence shown here is derived from an EMBL/GenBank/DDBJ whole genome shotgun (WGS) entry which is preliminary data.</text>
</comment>
<evidence type="ECO:0000256" key="11">
    <source>
        <dbReference type="SAM" id="MobiDB-lite"/>
    </source>
</evidence>
<keyword evidence="6 10" id="KW-0863">Zinc-finger</keyword>
<dbReference type="Gene3D" id="2.60.120.780">
    <property type="entry name" value="PINIT domain"/>
    <property type="match status" value="1"/>
</dbReference>
<evidence type="ECO:0000256" key="7">
    <source>
        <dbReference type="ARBA" id="ARBA00022786"/>
    </source>
</evidence>
<feature type="domain" description="PINIT" evidence="14">
    <location>
        <begin position="138"/>
        <end position="307"/>
    </location>
</feature>
<evidence type="ECO:0000256" key="5">
    <source>
        <dbReference type="ARBA" id="ARBA00022723"/>
    </source>
</evidence>
<dbReference type="SMART" id="SM00513">
    <property type="entry name" value="SAP"/>
    <property type="match status" value="1"/>
</dbReference>
<comment type="similarity">
    <text evidence="3">Belongs to the PIAS family.</text>
</comment>
<evidence type="ECO:0000256" key="6">
    <source>
        <dbReference type="ARBA" id="ARBA00022771"/>
    </source>
</evidence>
<evidence type="ECO:0000313" key="15">
    <source>
        <dbReference type="EMBL" id="RWS23058.1"/>
    </source>
</evidence>
<dbReference type="GO" id="GO:0016925">
    <property type="term" value="P:protein sumoylation"/>
    <property type="evidence" value="ECO:0007669"/>
    <property type="project" value="UniProtKB-UniPathway"/>
</dbReference>
<dbReference type="GO" id="GO:0000785">
    <property type="term" value="C:chromatin"/>
    <property type="evidence" value="ECO:0007669"/>
    <property type="project" value="TreeGrafter"/>
</dbReference>
<evidence type="ECO:0000259" key="14">
    <source>
        <dbReference type="PROSITE" id="PS51466"/>
    </source>
</evidence>
<evidence type="ECO:0000256" key="3">
    <source>
        <dbReference type="ARBA" id="ARBA00005383"/>
    </source>
</evidence>
<dbReference type="FunFam" id="2.60.120.780:FF:000001">
    <property type="entry name" value="E3 SUMO-protein ligase PIAS2 isoform X1"/>
    <property type="match status" value="1"/>
</dbReference>
<feature type="region of interest" description="Disordered" evidence="11">
    <location>
        <begin position="482"/>
        <end position="535"/>
    </location>
</feature>
<dbReference type="GO" id="GO:0061665">
    <property type="term" value="F:SUMO ligase activity"/>
    <property type="evidence" value="ECO:0007669"/>
    <property type="project" value="TreeGrafter"/>
</dbReference>
<name>A0A443S674_9ACAR</name>
<dbReference type="EMBL" id="NCKV01007216">
    <property type="protein sequence ID" value="RWS23058.1"/>
    <property type="molecule type" value="Genomic_DNA"/>
</dbReference>
<dbReference type="Proteomes" id="UP000288716">
    <property type="component" value="Unassembled WGS sequence"/>
</dbReference>
<dbReference type="GO" id="GO:0097240">
    <property type="term" value="P:chromosome attachment to the nuclear envelope"/>
    <property type="evidence" value="ECO:0007669"/>
    <property type="project" value="UniProtKB-ARBA"/>
</dbReference>
<feature type="compositionally biased region" description="Low complexity" evidence="11">
    <location>
        <begin position="516"/>
        <end position="530"/>
    </location>
</feature>
<dbReference type="PANTHER" id="PTHR10782">
    <property type="entry name" value="ZINC FINGER MIZ DOMAIN-CONTAINING PROTEIN"/>
    <property type="match status" value="1"/>
</dbReference>
<dbReference type="PROSITE" id="PS50800">
    <property type="entry name" value="SAP"/>
    <property type="match status" value="1"/>
</dbReference>
<dbReference type="OrthoDB" id="10263264at2759"/>
<dbReference type="PROSITE" id="PS51044">
    <property type="entry name" value="ZF_SP_RING"/>
    <property type="match status" value="1"/>
</dbReference>
<feature type="domain" description="SP-RING-type" evidence="13">
    <location>
        <begin position="339"/>
        <end position="424"/>
    </location>
</feature>
<dbReference type="PROSITE" id="PS51466">
    <property type="entry name" value="PINIT"/>
    <property type="match status" value="1"/>
</dbReference>
<dbReference type="PANTHER" id="PTHR10782:SF94">
    <property type="entry name" value="SUPPRESSOR OF VARIEGATION 2-10, ISOFORM I"/>
    <property type="match status" value="1"/>
</dbReference>
<dbReference type="InterPro" id="IPR038654">
    <property type="entry name" value="PINIT_sf"/>
</dbReference>
<evidence type="ECO:0000259" key="13">
    <source>
        <dbReference type="PROSITE" id="PS51044"/>
    </source>
</evidence>
<keyword evidence="15" id="KW-0436">Ligase</keyword>
<evidence type="ECO:0000256" key="8">
    <source>
        <dbReference type="ARBA" id="ARBA00022833"/>
    </source>
</evidence>
<dbReference type="InterPro" id="IPR036361">
    <property type="entry name" value="SAP_dom_sf"/>
</dbReference>
<keyword evidence="16" id="KW-1185">Reference proteome</keyword>
<evidence type="ECO:0000256" key="4">
    <source>
        <dbReference type="ARBA" id="ARBA00022679"/>
    </source>
</evidence>
<keyword evidence="8" id="KW-0862">Zinc</keyword>
<dbReference type="InterPro" id="IPR023321">
    <property type="entry name" value="PINIT"/>
</dbReference>
<proteinExistence type="inferred from homology"/>
<gene>
    <name evidence="15" type="ORF">B4U80_07318</name>
</gene>
<dbReference type="InterPro" id="IPR003034">
    <property type="entry name" value="SAP_dom"/>
</dbReference>
<organism evidence="15 16">
    <name type="scientific">Leptotrombidium deliense</name>
    <dbReference type="NCBI Taxonomy" id="299467"/>
    <lineage>
        <taxon>Eukaryota</taxon>
        <taxon>Metazoa</taxon>
        <taxon>Ecdysozoa</taxon>
        <taxon>Arthropoda</taxon>
        <taxon>Chelicerata</taxon>
        <taxon>Arachnida</taxon>
        <taxon>Acari</taxon>
        <taxon>Acariformes</taxon>
        <taxon>Trombidiformes</taxon>
        <taxon>Prostigmata</taxon>
        <taxon>Anystina</taxon>
        <taxon>Parasitengona</taxon>
        <taxon>Trombiculoidea</taxon>
        <taxon>Trombiculidae</taxon>
        <taxon>Leptotrombidium</taxon>
    </lineage>
</organism>
<dbReference type="GO" id="GO:0008270">
    <property type="term" value="F:zinc ion binding"/>
    <property type="evidence" value="ECO:0007669"/>
    <property type="project" value="UniProtKB-KW"/>
</dbReference>
<accession>A0A443S674</accession>
<keyword evidence="5" id="KW-0479">Metal-binding</keyword>
<dbReference type="InterPro" id="IPR004181">
    <property type="entry name" value="Znf_MIZ"/>
</dbReference>
<dbReference type="AlphaFoldDB" id="A0A443S674"/>